<organism evidence="6 7">
    <name type="scientific">Anaerobacillus arseniciselenatis</name>
    <dbReference type="NCBI Taxonomy" id="85682"/>
    <lineage>
        <taxon>Bacteria</taxon>
        <taxon>Bacillati</taxon>
        <taxon>Bacillota</taxon>
        <taxon>Bacilli</taxon>
        <taxon>Bacillales</taxon>
        <taxon>Bacillaceae</taxon>
        <taxon>Anaerobacillus</taxon>
    </lineage>
</organism>
<dbReference type="AlphaFoldDB" id="A0A1S2LUW7"/>
<dbReference type="InterPro" id="IPR003439">
    <property type="entry name" value="ABC_transporter-like_ATP-bd"/>
</dbReference>
<dbReference type="InterPro" id="IPR027417">
    <property type="entry name" value="P-loop_NTPase"/>
</dbReference>
<dbReference type="InterPro" id="IPR017871">
    <property type="entry name" value="ABC_transporter-like_CS"/>
</dbReference>
<protein>
    <submittedName>
        <fullName evidence="6">Manganese ABC transporter ATP-binding protein</fullName>
    </submittedName>
</protein>
<evidence type="ECO:0000313" key="7">
    <source>
        <dbReference type="Proteomes" id="UP000180098"/>
    </source>
</evidence>
<accession>A0A1S2LUW7</accession>
<proteinExistence type="inferred from homology"/>
<reference evidence="6 7" key="1">
    <citation type="submission" date="2016-10" db="EMBL/GenBank/DDBJ databases">
        <title>Draft genome sequences of four alkaliphilic bacteria belonging to the Anaerobacillus genus.</title>
        <authorList>
            <person name="Bassil N.M."/>
            <person name="Lloyd J.R."/>
        </authorList>
    </citation>
    <scope>NUCLEOTIDE SEQUENCE [LARGE SCALE GENOMIC DNA]</scope>
    <source>
        <strain evidence="6 7">DSM 15340</strain>
    </source>
</reference>
<comment type="caution">
    <text evidence="6">The sequence shown here is derived from an EMBL/GenBank/DDBJ whole genome shotgun (WGS) entry which is preliminary data.</text>
</comment>
<dbReference type="Gene3D" id="3.40.50.300">
    <property type="entry name" value="P-loop containing nucleotide triphosphate hydrolases"/>
    <property type="match status" value="1"/>
</dbReference>
<dbReference type="RefSeq" id="WP_071312049.1">
    <property type="nucleotide sequence ID" value="NZ_MLQQ01000001.1"/>
</dbReference>
<evidence type="ECO:0000256" key="3">
    <source>
        <dbReference type="ARBA" id="ARBA00022741"/>
    </source>
</evidence>
<dbReference type="PROSITE" id="PS50893">
    <property type="entry name" value="ABC_TRANSPORTER_2"/>
    <property type="match status" value="1"/>
</dbReference>
<comment type="similarity">
    <text evidence="1">Belongs to the ABC transporter superfamily.</text>
</comment>
<gene>
    <name evidence="6" type="ORF">BKP35_03870</name>
</gene>
<dbReference type="SMART" id="SM00382">
    <property type="entry name" value="AAA"/>
    <property type="match status" value="1"/>
</dbReference>
<dbReference type="GO" id="GO:0005524">
    <property type="term" value="F:ATP binding"/>
    <property type="evidence" value="ECO:0007669"/>
    <property type="project" value="UniProtKB-KW"/>
</dbReference>
<dbReference type="PROSITE" id="PS00211">
    <property type="entry name" value="ABC_TRANSPORTER_1"/>
    <property type="match status" value="1"/>
</dbReference>
<dbReference type="InterPro" id="IPR050153">
    <property type="entry name" value="Metal_Ion_Import_ABC"/>
</dbReference>
<keyword evidence="2" id="KW-0813">Transport</keyword>
<dbReference type="GO" id="GO:0016887">
    <property type="term" value="F:ATP hydrolysis activity"/>
    <property type="evidence" value="ECO:0007669"/>
    <property type="project" value="InterPro"/>
</dbReference>
<dbReference type="SUPFAM" id="SSF52540">
    <property type="entry name" value="P-loop containing nucleoside triphosphate hydrolases"/>
    <property type="match status" value="1"/>
</dbReference>
<keyword evidence="3" id="KW-0547">Nucleotide-binding</keyword>
<evidence type="ECO:0000313" key="6">
    <source>
        <dbReference type="EMBL" id="OIJ16124.1"/>
    </source>
</evidence>
<dbReference type="Proteomes" id="UP000180098">
    <property type="component" value="Unassembled WGS sequence"/>
</dbReference>
<dbReference type="PANTHER" id="PTHR42734:SF5">
    <property type="entry name" value="IRON TRANSPORT SYSTEM ATP-BINDING PROTEIN HI_0361-RELATED"/>
    <property type="match status" value="1"/>
</dbReference>
<dbReference type="OrthoDB" id="9806726at2"/>
<dbReference type="FunFam" id="3.40.50.300:FF:000134">
    <property type="entry name" value="Iron-enterobactin ABC transporter ATP-binding protein"/>
    <property type="match status" value="1"/>
</dbReference>
<evidence type="ECO:0000256" key="4">
    <source>
        <dbReference type="ARBA" id="ARBA00022840"/>
    </source>
</evidence>
<sequence length="253" mass="28218">MTANQPEISVERLSVNYGGHHALKNISFGFQRGQLIGIIGPNGAGKSTLIKAIMGLEKFAGKVEIFGKSIKQMRKKISYVPQRSSIDFDFPVIVEDVVLMGRYAFIPWYKKASFKDKQIAKDALEQVGMTEFAKRQIGQLSGGQQQRVFIARALAQQADVFFLDEPFVGIDATSENIIVDLLRQLQSEGKTIFVVHHDLSKVEKYFDHLLILNQELVGAGKVADVYKPEILSKAYKGSITLFDSNDNMMVVSN</sequence>
<keyword evidence="7" id="KW-1185">Reference proteome</keyword>
<dbReference type="CDD" id="cd03235">
    <property type="entry name" value="ABC_Metallic_Cations"/>
    <property type="match status" value="1"/>
</dbReference>
<dbReference type="PANTHER" id="PTHR42734">
    <property type="entry name" value="METAL TRANSPORT SYSTEM ATP-BINDING PROTEIN TM_0124-RELATED"/>
    <property type="match status" value="1"/>
</dbReference>
<evidence type="ECO:0000256" key="1">
    <source>
        <dbReference type="ARBA" id="ARBA00005417"/>
    </source>
</evidence>
<dbReference type="Pfam" id="PF00005">
    <property type="entry name" value="ABC_tran"/>
    <property type="match status" value="1"/>
</dbReference>
<dbReference type="EMBL" id="MLQQ01000001">
    <property type="protein sequence ID" value="OIJ16124.1"/>
    <property type="molecule type" value="Genomic_DNA"/>
</dbReference>
<evidence type="ECO:0000259" key="5">
    <source>
        <dbReference type="PROSITE" id="PS50893"/>
    </source>
</evidence>
<evidence type="ECO:0000256" key="2">
    <source>
        <dbReference type="ARBA" id="ARBA00022448"/>
    </source>
</evidence>
<name>A0A1S2LUW7_9BACI</name>
<dbReference type="InterPro" id="IPR003593">
    <property type="entry name" value="AAA+_ATPase"/>
</dbReference>
<keyword evidence="4 6" id="KW-0067">ATP-binding</keyword>
<feature type="domain" description="ABC transporter" evidence="5">
    <location>
        <begin position="8"/>
        <end position="239"/>
    </location>
</feature>